<reference evidence="2" key="1">
    <citation type="submission" date="2018-05" db="EMBL/GenBank/DDBJ databases">
        <authorList>
            <person name="Lanie J.A."/>
            <person name="Ng W.-L."/>
            <person name="Kazmierczak K.M."/>
            <person name="Andrzejewski T.M."/>
            <person name="Davidsen T.M."/>
            <person name="Wayne K.J."/>
            <person name="Tettelin H."/>
            <person name="Glass J.I."/>
            <person name="Rusch D."/>
            <person name="Podicherti R."/>
            <person name="Tsui H.-C.T."/>
            <person name="Winkler M.E."/>
        </authorList>
    </citation>
    <scope>NUCLEOTIDE SEQUENCE</scope>
</reference>
<proteinExistence type="predicted"/>
<gene>
    <name evidence="2" type="ORF">METZ01_LOCUS44906</name>
</gene>
<sequence length="304" mass="33269">VFENDLRSVCGDLLCRRSVTILDRRQRDQALVMSAARLVVAHLACGTGGFKLEPVGMHQQQLHECATRLPDKELLPGNPYTMTMSFSGGRTMARRRKRSRKRQESAGSGSVLLLMVIAIAVVLAIIFLTVLEFLDSGIAAVLAMTLLAVILFLMWLRTSAPVRGGQRRKRGRKKLVAAAGPPVIEVPAVTIPVPAVPTPRVPLPPRPVRAARRRREYISYPVVVGGGDYADTYIQVDKDTVLKLRNEMTPDDGMAQLPGRRLERFPDPQAAATAPAAAEPVVAEPVVVAAEPVLEEVEVDFDWE</sequence>
<feature type="transmembrane region" description="Helical" evidence="1">
    <location>
        <begin position="105"/>
        <end position="131"/>
    </location>
</feature>
<dbReference type="EMBL" id="UINC01002027">
    <property type="protein sequence ID" value="SUZ92052.1"/>
    <property type="molecule type" value="Genomic_DNA"/>
</dbReference>
<protein>
    <submittedName>
        <fullName evidence="2">Uncharacterized protein</fullName>
    </submittedName>
</protein>
<evidence type="ECO:0000256" key="1">
    <source>
        <dbReference type="SAM" id="Phobius"/>
    </source>
</evidence>
<feature type="transmembrane region" description="Helical" evidence="1">
    <location>
        <begin position="137"/>
        <end position="156"/>
    </location>
</feature>
<evidence type="ECO:0000313" key="2">
    <source>
        <dbReference type="EMBL" id="SUZ92052.1"/>
    </source>
</evidence>
<keyword evidence="1" id="KW-0812">Transmembrane</keyword>
<keyword evidence="1" id="KW-1133">Transmembrane helix</keyword>
<keyword evidence="1" id="KW-0472">Membrane</keyword>
<feature type="non-terminal residue" evidence="2">
    <location>
        <position position="1"/>
    </location>
</feature>
<name>A0A381RJP2_9ZZZZ</name>
<dbReference type="AlphaFoldDB" id="A0A381RJP2"/>
<accession>A0A381RJP2</accession>
<organism evidence="2">
    <name type="scientific">marine metagenome</name>
    <dbReference type="NCBI Taxonomy" id="408172"/>
    <lineage>
        <taxon>unclassified sequences</taxon>
        <taxon>metagenomes</taxon>
        <taxon>ecological metagenomes</taxon>
    </lineage>
</organism>